<keyword evidence="1" id="KW-1133">Transmembrane helix</keyword>
<proteinExistence type="predicted"/>
<evidence type="ECO:0000313" key="3">
    <source>
        <dbReference type="Proteomes" id="UP001156940"/>
    </source>
</evidence>
<feature type="transmembrane region" description="Helical" evidence="1">
    <location>
        <begin position="12"/>
        <end position="33"/>
    </location>
</feature>
<gene>
    <name evidence="2" type="ORF">QFW77_00845</name>
</gene>
<evidence type="ECO:0008006" key="4">
    <source>
        <dbReference type="Google" id="ProtNLM"/>
    </source>
</evidence>
<dbReference type="EMBL" id="JARXRM010000008">
    <property type="protein sequence ID" value="MDH5821543.1"/>
    <property type="molecule type" value="Genomic_DNA"/>
</dbReference>
<comment type="caution">
    <text evidence="2">The sequence shown here is derived from an EMBL/GenBank/DDBJ whole genome shotgun (WGS) entry which is preliminary data.</text>
</comment>
<reference evidence="2 3" key="1">
    <citation type="submission" date="2023-04" db="EMBL/GenBank/DDBJ databases">
        <title>Luteimonas endophyticus RD2P54.</title>
        <authorList>
            <person name="Sun J.-Q."/>
        </authorList>
    </citation>
    <scope>NUCLEOTIDE SEQUENCE [LARGE SCALE GENOMIC DNA]</scope>
    <source>
        <strain evidence="2 3">RD2P54</strain>
    </source>
</reference>
<keyword evidence="3" id="KW-1185">Reference proteome</keyword>
<evidence type="ECO:0000256" key="1">
    <source>
        <dbReference type="SAM" id="Phobius"/>
    </source>
</evidence>
<name>A0ABT6J5N9_9GAMM</name>
<feature type="transmembrane region" description="Helical" evidence="1">
    <location>
        <begin position="95"/>
        <end position="117"/>
    </location>
</feature>
<feature type="transmembrane region" description="Helical" evidence="1">
    <location>
        <begin position="45"/>
        <end position="65"/>
    </location>
</feature>
<organism evidence="2 3">
    <name type="scientific">Luteimonas endophytica</name>
    <dbReference type="NCBI Taxonomy" id="3042023"/>
    <lineage>
        <taxon>Bacteria</taxon>
        <taxon>Pseudomonadati</taxon>
        <taxon>Pseudomonadota</taxon>
        <taxon>Gammaproteobacteria</taxon>
        <taxon>Lysobacterales</taxon>
        <taxon>Lysobacteraceae</taxon>
        <taxon>Luteimonas</taxon>
    </lineage>
</organism>
<keyword evidence="1" id="KW-0812">Transmembrane</keyword>
<accession>A0ABT6J5N9</accession>
<keyword evidence="1" id="KW-0472">Membrane</keyword>
<dbReference type="Proteomes" id="UP001156940">
    <property type="component" value="Unassembled WGS sequence"/>
</dbReference>
<evidence type="ECO:0000313" key="2">
    <source>
        <dbReference type="EMBL" id="MDH5821543.1"/>
    </source>
</evidence>
<protein>
    <recommendedName>
        <fullName evidence="4">Transmembrane protein</fullName>
    </recommendedName>
</protein>
<dbReference type="RefSeq" id="WP_280572250.1">
    <property type="nucleotide sequence ID" value="NZ_JARXRM010000008.1"/>
</dbReference>
<sequence length="122" mass="13119">MNLPLHLGWLGALEAGLIALAIGFVLHGLFHALQKRFAWKPGHDIGWACLAAVALGAGVDLWNLFYLGVVRLESPVYARIALSRIHDADGLGARVFMEIVGALGGVALGWMATQALARRHTR</sequence>